<keyword evidence="3" id="KW-1185">Reference proteome</keyword>
<evidence type="ECO:0000313" key="3">
    <source>
        <dbReference type="Proteomes" id="UP000298663"/>
    </source>
</evidence>
<proteinExistence type="predicted"/>
<evidence type="ECO:0000256" key="1">
    <source>
        <dbReference type="SAM" id="MobiDB-lite"/>
    </source>
</evidence>
<accession>A0A4U5NJS5</accession>
<reference evidence="2 3" key="1">
    <citation type="journal article" date="2015" name="Genome Biol.">
        <title>Comparative genomics of Steinernema reveals deeply conserved gene regulatory networks.</title>
        <authorList>
            <person name="Dillman A.R."/>
            <person name="Macchietto M."/>
            <person name="Porter C.F."/>
            <person name="Rogers A."/>
            <person name="Williams B."/>
            <person name="Antoshechkin I."/>
            <person name="Lee M.M."/>
            <person name="Goodwin Z."/>
            <person name="Lu X."/>
            <person name="Lewis E.E."/>
            <person name="Goodrich-Blair H."/>
            <person name="Stock S.P."/>
            <person name="Adams B.J."/>
            <person name="Sternberg P.W."/>
            <person name="Mortazavi A."/>
        </authorList>
    </citation>
    <scope>NUCLEOTIDE SEQUENCE [LARGE SCALE GENOMIC DNA]</scope>
    <source>
        <strain evidence="2 3">ALL</strain>
    </source>
</reference>
<protein>
    <submittedName>
        <fullName evidence="2">Uncharacterized protein</fullName>
    </submittedName>
</protein>
<dbReference type="Proteomes" id="UP000298663">
    <property type="component" value="Unassembled WGS sequence"/>
</dbReference>
<evidence type="ECO:0000313" key="2">
    <source>
        <dbReference type="EMBL" id="TKR83106.1"/>
    </source>
</evidence>
<comment type="caution">
    <text evidence="2">The sequence shown here is derived from an EMBL/GenBank/DDBJ whole genome shotgun (WGS) entry which is preliminary data.</text>
</comment>
<reference evidence="2 3" key="2">
    <citation type="journal article" date="2019" name="G3 (Bethesda)">
        <title>Hybrid Assembly of the Genome of the Entomopathogenic Nematode Steinernema carpocapsae Identifies the X-Chromosome.</title>
        <authorList>
            <person name="Serra L."/>
            <person name="Macchietto M."/>
            <person name="Macias-Munoz A."/>
            <person name="McGill C.J."/>
            <person name="Rodriguez I.M."/>
            <person name="Rodriguez B."/>
            <person name="Murad R."/>
            <person name="Mortazavi A."/>
        </authorList>
    </citation>
    <scope>NUCLEOTIDE SEQUENCE [LARGE SCALE GENOMIC DNA]</scope>
    <source>
        <strain evidence="2 3">ALL</strain>
    </source>
</reference>
<gene>
    <name evidence="2" type="ORF">L596_016752</name>
</gene>
<dbReference type="EMBL" id="AZBU02000004">
    <property type="protein sequence ID" value="TKR83106.1"/>
    <property type="molecule type" value="Genomic_DNA"/>
</dbReference>
<dbReference type="AlphaFoldDB" id="A0A4U5NJS5"/>
<feature type="region of interest" description="Disordered" evidence="1">
    <location>
        <begin position="1"/>
        <end position="29"/>
    </location>
</feature>
<name>A0A4U5NJS5_STECR</name>
<sequence>MRPNPLRSGLRRLLSGNSSSFESQQSQQAQHSAALIHSKWLLSPPPFLGQPSLRAAHATQKRNTRSKRRKKLESILRSLMERTTATLKANF</sequence>
<organism evidence="2 3">
    <name type="scientific">Steinernema carpocapsae</name>
    <name type="common">Entomopathogenic nematode</name>
    <dbReference type="NCBI Taxonomy" id="34508"/>
    <lineage>
        <taxon>Eukaryota</taxon>
        <taxon>Metazoa</taxon>
        <taxon>Ecdysozoa</taxon>
        <taxon>Nematoda</taxon>
        <taxon>Chromadorea</taxon>
        <taxon>Rhabditida</taxon>
        <taxon>Tylenchina</taxon>
        <taxon>Panagrolaimomorpha</taxon>
        <taxon>Strongyloidoidea</taxon>
        <taxon>Steinernematidae</taxon>
        <taxon>Steinernema</taxon>
    </lineage>
</organism>